<feature type="binding site" evidence="8">
    <location>
        <position position="147"/>
    </location>
    <ligand>
        <name>Mn(2+)</name>
        <dbReference type="ChEBI" id="CHEBI:29035"/>
    </ligand>
</feature>
<name>A0A224WVX9_9LACT</name>
<evidence type="ECO:0000256" key="6">
    <source>
        <dbReference type="ARBA" id="ARBA00023118"/>
    </source>
</evidence>
<dbReference type="InterPro" id="IPR042211">
    <property type="entry name" value="CRISPR-assoc_Cas1_N"/>
</dbReference>
<evidence type="ECO:0000256" key="8">
    <source>
        <dbReference type="HAMAP-Rule" id="MF_01470"/>
    </source>
</evidence>
<dbReference type="InterPro" id="IPR050646">
    <property type="entry name" value="Cas1"/>
</dbReference>
<dbReference type="Pfam" id="PF01867">
    <property type="entry name" value="Cas_Cas1"/>
    <property type="match status" value="1"/>
</dbReference>
<keyword evidence="10" id="KW-1185">Reference proteome</keyword>
<dbReference type="Proteomes" id="UP000218689">
    <property type="component" value="Unassembled WGS sequence"/>
</dbReference>
<accession>A0A224WVX9</accession>
<dbReference type="InterPro" id="IPR042206">
    <property type="entry name" value="CRISPR-assoc_Cas1_C"/>
</dbReference>
<dbReference type="Gene3D" id="1.20.120.920">
    <property type="entry name" value="CRISPR-associated endonuclease Cas1, C-terminal domain"/>
    <property type="match status" value="1"/>
</dbReference>
<keyword evidence="2 8" id="KW-0479">Metal-binding</keyword>
<keyword evidence="1 8" id="KW-0540">Nuclease</keyword>
<evidence type="ECO:0000256" key="7">
    <source>
        <dbReference type="ARBA" id="ARBA00023125"/>
    </source>
</evidence>
<gene>
    <name evidence="8" type="primary">cas1</name>
    <name evidence="9" type="ORF">RsY01_118</name>
</gene>
<evidence type="ECO:0000256" key="3">
    <source>
        <dbReference type="ARBA" id="ARBA00022759"/>
    </source>
</evidence>
<keyword evidence="8" id="KW-0464">Manganese</keyword>
<comment type="similarity">
    <text evidence="8">Belongs to the CRISPR-associated endonuclease Cas1 family.</text>
</comment>
<evidence type="ECO:0000256" key="1">
    <source>
        <dbReference type="ARBA" id="ARBA00022722"/>
    </source>
</evidence>
<organism evidence="9 10">
    <name type="scientific">Pseudolactococcus reticulitermitis</name>
    <dbReference type="NCBI Taxonomy" id="2025039"/>
    <lineage>
        <taxon>Bacteria</taxon>
        <taxon>Bacillati</taxon>
        <taxon>Bacillota</taxon>
        <taxon>Bacilli</taxon>
        <taxon>Lactobacillales</taxon>
        <taxon>Streptococcaceae</taxon>
        <taxon>Pseudolactococcus</taxon>
    </lineage>
</organism>
<keyword evidence="4 8" id="KW-0378">Hydrolase</keyword>
<dbReference type="OrthoDB" id="9777847at2"/>
<dbReference type="AlphaFoldDB" id="A0A224WVX9"/>
<dbReference type="GO" id="GO:0003677">
    <property type="term" value="F:DNA binding"/>
    <property type="evidence" value="ECO:0007669"/>
    <property type="project" value="UniProtKB-KW"/>
</dbReference>
<keyword evidence="5 8" id="KW-0460">Magnesium</keyword>
<evidence type="ECO:0000313" key="10">
    <source>
        <dbReference type="Proteomes" id="UP000218689"/>
    </source>
</evidence>
<dbReference type="GO" id="GO:0016787">
    <property type="term" value="F:hydrolase activity"/>
    <property type="evidence" value="ECO:0007669"/>
    <property type="project" value="UniProtKB-KW"/>
</dbReference>
<evidence type="ECO:0000256" key="4">
    <source>
        <dbReference type="ARBA" id="ARBA00022801"/>
    </source>
</evidence>
<protein>
    <recommendedName>
        <fullName evidence="8">CRISPR-associated endonuclease Cas1</fullName>
        <ecNumber evidence="8">3.1.-.-</ecNumber>
    </recommendedName>
</protein>
<dbReference type="InterPro" id="IPR033641">
    <property type="entry name" value="Cas1_I-E"/>
</dbReference>
<proteinExistence type="inferred from homology"/>
<evidence type="ECO:0000313" key="9">
    <source>
        <dbReference type="EMBL" id="GAX46539.1"/>
    </source>
</evidence>
<dbReference type="InterPro" id="IPR019851">
    <property type="entry name" value="CRISPR-assoc_Cas1_ECOLI"/>
</dbReference>
<reference evidence="10" key="1">
    <citation type="submission" date="2017-08" db="EMBL/GenBank/DDBJ databases">
        <title>Draft genome sequence of Lactococcus sp. strain Rs-Y01, isolated from the gut of the lower termite Reticulitermes speratus.</title>
        <authorList>
            <person name="Ohkuma M."/>
            <person name="Yuki M."/>
        </authorList>
    </citation>
    <scope>NUCLEOTIDE SEQUENCE [LARGE SCALE GENOMIC DNA]</scope>
    <source>
        <strain evidence="10">Rs-Y01</strain>
    </source>
</reference>
<dbReference type="PANTHER" id="PTHR34353:SF3">
    <property type="entry name" value="CRISPR-ASSOCIATED ENDONUCLEASE CAS1"/>
    <property type="match status" value="1"/>
</dbReference>
<dbReference type="HAMAP" id="MF_01470">
    <property type="entry name" value="Cas1"/>
    <property type="match status" value="1"/>
</dbReference>
<evidence type="ECO:0000256" key="5">
    <source>
        <dbReference type="ARBA" id="ARBA00022842"/>
    </source>
</evidence>
<dbReference type="NCBIfam" id="TIGR03638">
    <property type="entry name" value="cas1_ECOLI"/>
    <property type="match status" value="1"/>
</dbReference>
<dbReference type="PANTHER" id="PTHR34353">
    <property type="entry name" value="CRISPR-ASSOCIATED ENDONUCLEASE CAS1 1"/>
    <property type="match status" value="1"/>
</dbReference>
<comment type="subunit">
    <text evidence="8">Homodimer, forms a heterotetramer with a Cas2 homodimer.</text>
</comment>
<dbReference type="EC" id="3.1.-.-" evidence="8"/>
<evidence type="ECO:0000256" key="2">
    <source>
        <dbReference type="ARBA" id="ARBA00022723"/>
    </source>
</evidence>
<dbReference type="GO" id="GO:0043571">
    <property type="term" value="P:maintenance of CRISPR repeat elements"/>
    <property type="evidence" value="ECO:0007669"/>
    <property type="project" value="UniProtKB-UniRule"/>
</dbReference>
<dbReference type="RefSeq" id="WP_094783628.1">
    <property type="nucleotide sequence ID" value="NZ_BEDT01000001.1"/>
</dbReference>
<comment type="cofactor">
    <cofactor evidence="8">
        <name>Mg(2+)</name>
        <dbReference type="ChEBI" id="CHEBI:18420"/>
    </cofactor>
    <cofactor evidence="8">
        <name>Mn(2+)</name>
        <dbReference type="ChEBI" id="CHEBI:29035"/>
    </cofactor>
</comment>
<keyword evidence="7 8" id="KW-0238">DNA-binding</keyword>
<sequence>MKKQIGAKKTELQELPRVSDRVTFIYIEHAKVNKQDSAITVLDSRGTVRIPAAMTSVLLFGPGTDVTHRAMELIGDTGTSVVWVGERGVRQYAHGRALSHSSRFLEKQAKLVSNTRTKLNIAKKMYQMRFPDEDVSSLTLQQLRGREGARIRSIYRKQSKKYQVEWSGRDYNPDNFEDGTVINQALSAAHVALYGVCYSVMVALGISPGLGFVHVGHDLSFVYDIADLYKAQTTIPIAFEVAYEFDKEDDIGGITRRRVRDAFVDGKIMQQIVKDLQYLLEIPEMETIEADIINLWDDKEAHVKHGINYSEG</sequence>
<feature type="binding site" evidence="8">
    <location>
        <position position="214"/>
    </location>
    <ligand>
        <name>Mn(2+)</name>
        <dbReference type="ChEBI" id="CHEBI:29035"/>
    </ligand>
</feature>
<dbReference type="CDD" id="cd09719">
    <property type="entry name" value="Cas1_I-E"/>
    <property type="match status" value="1"/>
</dbReference>
<dbReference type="Gene3D" id="3.100.10.20">
    <property type="entry name" value="CRISPR-associated endonuclease Cas1, N-terminal domain"/>
    <property type="match status" value="1"/>
</dbReference>
<dbReference type="GO" id="GO:0051607">
    <property type="term" value="P:defense response to virus"/>
    <property type="evidence" value="ECO:0007669"/>
    <property type="project" value="UniProtKB-UniRule"/>
</dbReference>
<dbReference type="InterPro" id="IPR002729">
    <property type="entry name" value="CRISPR-assoc_Cas1"/>
</dbReference>
<dbReference type="EMBL" id="BEDT01000001">
    <property type="protein sequence ID" value="GAX46539.1"/>
    <property type="molecule type" value="Genomic_DNA"/>
</dbReference>
<keyword evidence="3 8" id="KW-0255">Endonuclease</keyword>
<feature type="binding site" evidence="8">
    <location>
        <position position="227"/>
    </location>
    <ligand>
        <name>Mn(2+)</name>
        <dbReference type="ChEBI" id="CHEBI:29035"/>
    </ligand>
</feature>
<comment type="caution">
    <text evidence="9">The sequence shown here is derived from an EMBL/GenBank/DDBJ whole genome shotgun (WGS) entry which is preliminary data.</text>
</comment>
<keyword evidence="6 8" id="KW-0051">Antiviral defense</keyword>
<dbReference type="GO" id="GO:0046872">
    <property type="term" value="F:metal ion binding"/>
    <property type="evidence" value="ECO:0007669"/>
    <property type="project" value="UniProtKB-UniRule"/>
</dbReference>
<comment type="function">
    <text evidence="8">CRISPR (clustered regularly interspaced short palindromic repeat), is an adaptive immune system that provides protection against mobile genetic elements (viruses, transposable elements and conjugative plasmids). CRISPR clusters contain spacers, sequences complementary to antecedent mobile elements, and target invading nucleic acids. CRISPR clusters are transcribed and processed into CRISPR RNA (crRNA). Acts as a dsDNA endonuclease. Involved in the integration of spacer DNA into the CRISPR cassette.</text>
</comment>
<dbReference type="GO" id="GO:0004520">
    <property type="term" value="F:DNA endonuclease activity"/>
    <property type="evidence" value="ECO:0007669"/>
    <property type="project" value="InterPro"/>
</dbReference>